<protein>
    <submittedName>
        <fullName evidence="2">Uncharacterized protein</fullName>
    </submittedName>
</protein>
<dbReference type="Proteomes" id="UP000193067">
    <property type="component" value="Unassembled WGS sequence"/>
</dbReference>
<sequence length="309" mass="34270">MWQNPHRMQQQSRLRSEAIALLQVLYRVPTPAFGPPSPSPSPSPAFCDVPPAECSGLPIMGAGNRVRLCSSFGDLASTRLYGGCSAHAPSGHGEASMTSLRMPERGTRRSVRQFLCVLRSSSKTRRTCPKPLSVGAWSTAIARLDVPRRALRVVICQMTTTVICRNHRRADLRSRDVIRHRPSTTATASRVPQDLLLCSAAIKYSFEYQVRHRFGAARMYRTCGCPAGDAHEVHEPEHDRHQGVTYSQPPAANGGDRGDAQHAARRGVEHPSRRAAEAEARHRSRRKRTAVAGELRALGRRWRHTAIRI</sequence>
<evidence type="ECO:0000313" key="2">
    <source>
        <dbReference type="EMBL" id="OSC96985.1"/>
    </source>
</evidence>
<organism evidence="2 3">
    <name type="scientific">Trametes coccinea (strain BRFM310)</name>
    <name type="common">Pycnoporus coccineus</name>
    <dbReference type="NCBI Taxonomy" id="1353009"/>
    <lineage>
        <taxon>Eukaryota</taxon>
        <taxon>Fungi</taxon>
        <taxon>Dikarya</taxon>
        <taxon>Basidiomycota</taxon>
        <taxon>Agaricomycotina</taxon>
        <taxon>Agaricomycetes</taxon>
        <taxon>Polyporales</taxon>
        <taxon>Polyporaceae</taxon>
        <taxon>Trametes</taxon>
    </lineage>
</organism>
<keyword evidence="3" id="KW-1185">Reference proteome</keyword>
<reference evidence="2 3" key="1">
    <citation type="journal article" date="2015" name="Biotechnol. Biofuels">
        <title>Enhanced degradation of softwood versus hardwood by the white-rot fungus Pycnoporus coccineus.</title>
        <authorList>
            <person name="Couturier M."/>
            <person name="Navarro D."/>
            <person name="Chevret D."/>
            <person name="Henrissat B."/>
            <person name="Piumi F."/>
            <person name="Ruiz-Duenas F.J."/>
            <person name="Martinez A.T."/>
            <person name="Grigoriev I.V."/>
            <person name="Riley R."/>
            <person name="Lipzen A."/>
            <person name="Berrin J.G."/>
            <person name="Master E.R."/>
            <person name="Rosso M.N."/>
        </authorList>
    </citation>
    <scope>NUCLEOTIDE SEQUENCE [LARGE SCALE GENOMIC DNA]</scope>
    <source>
        <strain evidence="2 3">BRFM310</strain>
    </source>
</reference>
<dbReference type="EMBL" id="KZ084160">
    <property type="protein sequence ID" value="OSC96985.1"/>
    <property type="molecule type" value="Genomic_DNA"/>
</dbReference>
<feature type="compositionally biased region" description="Basic and acidic residues" evidence="1">
    <location>
        <begin position="256"/>
        <end position="281"/>
    </location>
</feature>
<gene>
    <name evidence="2" type="ORF">PYCCODRAFT_1205761</name>
</gene>
<feature type="region of interest" description="Disordered" evidence="1">
    <location>
        <begin position="231"/>
        <end position="288"/>
    </location>
</feature>
<evidence type="ECO:0000256" key="1">
    <source>
        <dbReference type="SAM" id="MobiDB-lite"/>
    </source>
</evidence>
<accession>A0A1Y2I754</accession>
<name>A0A1Y2I754_TRAC3</name>
<evidence type="ECO:0000313" key="3">
    <source>
        <dbReference type="Proteomes" id="UP000193067"/>
    </source>
</evidence>
<feature type="compositionally biased region" description="Basic and acidic residues" evidence="1">
    <location>
        <begin position="231"/>
        <end position="242"/>
    </location>
</feature>
<proteinExistence type="predicted"/>
<dbReference type="AlphaFoldDB" id="A0A1Y2I754"/>